<reference evidence="1 2" key="1">
    <citation type="journal article" date="2010" name="Virol. J.">
        <title>Genomes of the T4-related bacteriophages as windows on microbial genome evolution.</title>
        <authorList>
            <person name="Petrov V.M."/>
            <person name="Ratnayaka S."/>
            <person name="Nolan J.M."/>
            <person name="Miller E.S."/>
            <person name="Karam J.D."/>
        </authorList>
    </citation>
    <scope>NUCLEOTIDE SEQUENCE [LARGE SCALE GENOMIC DNA]</scope>
</reference>
<name>E5E4A4_9CAUD</name>
<evidence type="ECO:0000313" key="2">
    <source>
        <dbReference type="Proteomes" id="UP000008730"/>
    </source>
</evidence>
<dbReference type="Proteomes" id="UP000008730">
    <property type="component" value="Segment"/>
</dbReference>
<gene>
    <name evidence="1" type="ORF">Acj61p123</name>
</gene>
<dbReference type="OrthoDB" id="10999at10239"/>
<proteinExistence type="predicted"/>
<dbReference type="KEGG" id="vg:9926014"/>
<sequence>MDSRFEINLPMLYHALEFYASRGYKMITVPMCVDWEAIKVTMPTDRFARHHRKGKFYVGSAEQSFIQLIKEYEKNGRPMSQHGSFMALTPCQRNEEVIDDSHFEIFLKLELISFDRNPQFDAWDFFHKYRPSGDKLEVVQEKDHEVDIELNGVEIGSYGQRTVDGITFNYGTGLAMPRISYAISKGVHSLA</sequence>
<accession>E5E4A4</accession>
<keyword evidence="2" id="KW-1185">Reference proteome</keyword>
<protein>
    <submittedName>
        <fullName evidence="1">Conserved hypothetical phage protein</fullName>
    </submittedName>
</protein>
<organism evidence="1 2">
    <name type="scientific">Acinetobacter phage Acj61</name>
    <dbReference type="NCBI Taxonomy" id="760732"/>
    <lineage>
        <taxon>Viruses</taxon>
        <taxon>Duplodnaviria</taxon>
        <taxon>Heunggongvirae</taxon>
        <taxon>Uroviricota</taxon>
        <taxon>Caudoviricetes</taxon>
        <taxon>Pantevenvirales</taxon>
        <taxon>Straboviridae</taxon>
        <taxon>Twarogvirinae</taxon>
        <taxon>Lasallevirus</taxon>
        <taxon>Lasallevirus Acj61</taxon>
        <taxon>Acinetobacter virus Acj61</taxon>
    </lineage>
</organism>
<dbReference type="GeneID" id="9926014"/>
<evidence type="ECO:0000313" key="1">
    <source>
        <dbReference type="EMBL" id="ADG36088.1"/>
    </source>
</evidence>
<dbReference type="EMBL" id="GU911519">
    <property type="protein sequence ID" value="ADG36088.1"/>
    <property type="molecule type" value="Genomic_DNA"/>
</dbReference>
<dbReference type="RefSeq" id="YP_004009740.1">
    <property type="nucleotide sequence ID" value="NC_014661.1"/>
</dbReference>